<dbReference type="Pfam" id="PF15430">
    <property type="entry name" value="SVWC"/>
    <property type="match status" value="1"/>
</dbReference>
<feature type="domain" description="Single" evidence="4">
    <location>
        <begin position="41"/>
        <end position="94"/>
    </location>
</feature>
<name>A0A023G2U1_AMBTT</name>
<keyword evidence="3" id="KW-0732">Signal</keyword>
<feature type="chain" id="PRO_5001516137" description="Single domain-containing protein" evidence="3">
    <location>
        <begin position="34"/>
        <end position="97"/>
    </location>
</feature>
<organism evidence="5">
    <name type="scientific">Amblyomma triste</name>
    <name type="common">Neotropical tick</name>
    <dbReference type="NCBI Taxonomy" id="251400"/>
    <lineage>
        <taxon>Eukaryota</taxon>
        <taxon>Metazoa</taxon>
        <taxon>Ecdysozoa</taxon>
        <taxon>Arthropoda</taxon>
        <taxon>Chelicerata</taxon>
        <taxon>Arachnida</taxon>
        <taxon>Acari</taxon>
        <taxon>Parasitiformes</taxon>
        <taxon>Ixodida</taxon>
        <taxon>Ixodoidea</taxon>
        <taxon>Ixodidae</taxon>
        <taxon>Amblyomminae</taxon>
        <taxon>Amblyomma</taxon>
    </lineage>
</organism>
<dbReference type="InterPro" id="IPR029277">
    <property type="entry name" value="SVWC_dom"/>
</dbReference>
<evidence type="ECO:0000256" key="3">
    <source>
        <dbReference type="SAM" id="SignalP"/>
    </source>
</evidence>
<keyword evidence="2" id="KW-0964">Secreted</keyword>
<accession>A0A023G2U1</accession>
<comment type="subcellular location">
    <subcellularLocation>
        <location evidence="1">Secreted</location>
    </subcellularLocation>
</comment>
<evidence type="ECO:0000259" key="4">
    <source>
        <dbReference type="Pfam" id="PF15430"/>
    </source>
</evidence>
<dbReference type="GO" id="GO:0005576">
    <property type="term" value="C:extracellular region"/>
    <property type="evidence" value="ECO:0007669"/>
    <property type="project" value="UniProtKB-SubCell"/>
</dbReference>
<dbReference type="AlphaFoldDB" id="A0A023G2U1"/>
<sequence>KRSINRASASKMAKLAFVAVALLLCAMTILCHGKQYCRRGRKRLQFGELRYLKHPCEAWYCKNGTMRITRCPPVKKHNCVHRYSGKFPLCCRTYWLC</sequence>
<reference evidence="5" key="1">
    <citation type="submission" date="2014-03" db="EMBL/GenBank/DDBJ databases">
        <title>The sialotranscriptome of Amblyomma triste, Amblyomma parvum and Amblyomma cajennense ticks, uncovered by 454-based RNA-seq.</title>
        <authorList>
            <person name="Garcia G.R."/>
            <person name="Gardinassi L.G."/>
            <person name="Ribeiro J.M."/>
            <person name="Anatriello E."/>
            <person name="Ferreira B.R."/>
            <person name="Moreira H.N."/>
            <person name="Mafra C."/>
            <person name="Olegario M.M."/>
            <person name="Szabo P.J."/>
            <person name="Miranda-Santos I.K."/>
            <person name="Maruyama S.R."/>
        </authorList>
    </citation>
    <scope>NUCLEOTIDE SEQUENCE</scope>
    <source>
        <strain evidence="5">Mato Grasso do Sul</strain>
        <tissue evidence="5">Salivary glands</tissue>
    </source>
</reference>
<proteinExistence type="evidence at transcript level"/>
<dbReference type="EMBL" id="GBBM01006927">
    <property type="protein sequence ID" value="JAC28491.1"/>
    <property type="molecule type" value="mRNA"/>
</dbReference>
<evidence type="ECO:0000256" key="2">
    <source>
        <dbReference type="ARBA" id="ARBA00022525"/>
    </source>
</evidence>
<feature type="signal peptide" evidence="3">
    <location>
        <begin position="1"/>
        <end position="33"/>
    </location>
</feature>
<evidence type="ECO:0000256" key="1">
    <source>
        <dbReference type="ARBA" id="ARBA00004613"/>
    </source>
</evidence>
<feature type="non-terminal residue" evidence="5">
    <location>
        <position position="1"/>
    </location>
</feature>
<protein>
    <recommendedName>
        <fullName evidence="4">Single domain-containing protein</fullName>
    </recommendedName>
</protein>
<evidence type="ECO:0000313" key="5">
    <source>
        <dbReference type="EMBL" id="JAC28491.1"/>
    </source>
</evidence>